<keyword evidence="4" id="KW-1185">Reference proteome</keyword>
<dbReference type="RefSeq" id="WP_008633701.1">
    <property type="nucleotide sequence ID" value="NZ_AIJQ01000017.1"/>
</dbReference>
<dbReference type="PATRIC" id="fig|456163.3.peg.2272"/>
<evidence type="ECO:0000259" key="1">
    <source>
        <dbReference type="Pfam" id="PF01863"/>
    </source>
</evidence>
<feature type="domain" description="YgjP-like metallopeptidase" evidence="1">
    <location>
        <begin position="13"/>
        <end position="104"/>
    </location>
</feature>
<dbReference type="KEGG" id="tpar:AV541_01785"/>
<dbReference type="InterPro" id="IPR053136">
    <property type="entry name" value="UTP_pyrophosphatase-like"/>
</dbReference>
<dbReference type="CDD" id="cd07344">
    <property type="entry name" value="M48_yhfN_like"/>
    <property type="match status" value="1"/>
</dbReference>
<protein>
    <submittedName>
        <fullName evidence="2">Metal-dependent hydrolase</fullName>
    </submittedName>
</protein>
<dbReference type="InterPro" id="IPR002725">
    <property type="entry name" value="YgjP-like_metallopeptidase"/>
</dbReference>
<dbReference type="PANTHER" id="PTHR30399:SF1">
    <property type="entry name" value="UTP PYROPHOSPHATASE"/>
    <property type="match status" value="1"/>
</dbReference>
<dbReference type="Proteomes" id="UP000061630">
    <property type="component" value="Chromosome"/>
</dbReference>
<gene>
    <name evidence="2" type="ORF">AV541_01785</name>
    <name evidence="3" type="ORF">RLTM_10353</name>
</gene>
<evidence type="ECO:0000313" key="5">
    <source>
        <dbReference type="Proteomes" id="UP000061630"/>
    </source>
</evidence>
<dbReference type="Proteomes" id="UP000053186">
    <property type="component" value="Unassembled WGS sequence"/>
</dbReference>
<dbReference type="EMBL" id="CP014141">
    <property type="protein sequence ID" value="AMA75068.1"/>
    <property type="molecule type" value="Genomic_DNA"/>
</dbReference>
<dbReference type="AlphaFoldDB" id="H7GID0"/>
<dbReference type="EMBL" id="AIJQ01000017">
    <property type="protein sequence ID" value="EIA38285.1"/>
    <property type="molecule type" value="Genomic_DNA"/>
</dbReference>
<evidence type="ECO:0000313" key="3">
    <source>
        <dbReference type="EMBL" id="EIA38285.1"/>
    </source>
</evidence>
<reference evidence="3 4" key="1">
    <citation type="journal article" date="2012" name="J. Bacteriol.">
        <title>Draft genome sequence of Thermus sp. strain RL, isolated from a hot water spring located atop the Himalayan ranges at Manikaran, India.</title>
        <authorList>
            <person name="Dwivedi V."/>
            <person name="Sangwan N."/>
            <person name="Nigam A."/>
            <person name="Garg N."/>
            <person name="Niharika N."/>
            <person name="Khurana P."/>
            <person name="Khurana J.P."/>
            <person name="Lal R."/>
        </authorList>
    </citation>
    <scope>NUCLEOTIDE SEQUENCE [LARGE SCALE GENOMIC DNA]</scope>
    <source>
        <strain evidence="3 4">RL</strain>
    </source>
</reference>
<keyword evidence="2" id="KW-0378">Hydrolase</keyword>
<accession>H7GID0</accession>
<evidence type="ECO:0000313" key="2">
    <source>
        <dbReference type="EMBL" id="AMA75068.1"/>
    </source>
</evidence>
<organism evidence="3 4">
    <name type="scientific">Thermus parvatiensis</name>
    <dbReference type="NCBI Taxonomy" id="456163"/>
    <lineage>
        <taxon>Bacteria</taxon>
        <taxon>Thermotogati</taxon>
        <taxon>Deinococcota</taxon>
        <taxon>Deinococci</taxon>
        <taxon>Thermales</taxon>
        <taxon>Thermaceae</taxon>
        <taxon>Thermus</taxon>
    </lineage>
</organism>
<dbReference type="PANTHER" id="PTHR30399">
    <property type="entry name" value="UNCHARACTERIZED PROTEIN YGJP"/>
    <property type="match status" value="1"/>
</dbReference>
<evidence type="ECO:0000313" key="4">
    <source>
        <dbReference type="Proteomes" id="UP000053186"/>
    </source>
</evidence>
<name>H7GID0_9DEIN</name>
<dbReference type="GO" id="GO:0016787">
    <property type="term" value="F:hydrolase activity"/>
    <property type="evidence" value="ECO:0007669"/>
    <property type="project" value="UniProtKB-KW"/>
</dbReference>
<dbReference type="Pfam" id="PF01863">
    <property type="entry name" value="YgjP-like"/>
    <property type="match status" value="1"/>
</dbReference>
<sequence length="108" mass="12414">MRPTSPLQEAVSRDVLVAEVWAWARRIGVEDRLREVHVRPMKRKWASVSTRGRLTLNAELFRQPAAFRREVIVHELVHLKLNQGAHTKLFRALVKAYLAQALEAQGPL</sequence>
<dbReference type="Gene3D" id="3.30.2010.10">
    <property type="entry name" value="Metalloproteases ('zincins'), catalytic domain"/>
    <property type="match status" value="1"/>
</dbReference>
<reference evidence="2 5" key="2">
    <citation type="submission" date="2016-01" db="EMBL/GenBank/DDBJ databases">
        <title>Genome sequence of Thermus parvatiensis, a thermophile isolated from a hot water spring.</title>
        <authorList>
            <person name="Tripathi C."/>
            <person name="Lal R."/>
        </authorList>
    </citation>
    <scope>NUCLEOTIDE SEQUENCE [LARGE SCALE GENOMIC DNA]</scope>
    <source>
        <strain evidence="2 5">RL</strain>
    </source>
</reference>
<proteinExistence type="predicted"/>